<feature type="transmembrane region" description="Helical" evidence="5">
    <location>
        <begin position="100"/>
        <end position="125"/>
    </location>
</feature>
<protein>
    <submittedName>
        <fullName evidence="6">Putative murein hydrolase (TIGR00659 family)</fullName>
    </submittedName>
</protein>
<accession>A0A366DM00</accession>
<keyword evidence="7" id="KW-1185">Reference proteome</keyword>
<evidence type="ECO:0000313" key="6">
    <source>
        <dbReference type="EMBL" id="RBO91076.1"/>
    </source>
</evidence>
<dbReference type="AlphaFoldDB" id="A0A366DM00"/>
<feature type="transmembrane region" description="Helical" evidence="5">
    <location>
        <begin position="152"/>
        <end position="172"/>
    </location>
</feature>
<keyword evidence="4 5" id="KW-0472">Membrane</keyword>
<sequence length="237" mass="25716">MSGLEDYLTPALWMMLLWSTATILFYLLAKKLYRRWPRFWFSPLIAAPILLIAAVLLFRTSYAEYNSATHWLVMLLGPATVAFAVPIYEQRATIRQYWPVLMFGVLVGSSVAIFSAWGLASLLSLDGSLRLSLLPRSVTSPFAMALSEDIGGIPNLTALFVVVTGVIGAALGDTLWRFLPLKSGLARGALFGMGAHGAGVAKAQQIGQEEGTIAGLVMVLVGLVNVFAAPMIRWILL</sequence>
<dbReference type="PANTHER" id="PTHR30249:SF16">
    <property type="entry name" value="INNER MEMBRANE PROTEIN"/>
    <property type="match status" value="1"/>
</dbReference>
<feature type="transmembrane region" description="Helical" evidence="5">
    <location>
        <begin position="213"/>
        <end position="236"/>
    </location>
</feature>
<keyword evidence="2 5" id="KW-0812">Transmembrane</keyword>
<feature type="transmembrane region" description="Helical" evidence="5">
    <location>
        <begin position="12"/>
        <end position="29"/>
    </location>
</feature>
<evidence type="ECO:0000256" key="4">
    <source>
        <dbReference type="ARBA" id="ARBA00023136"/>
    </source>
</evidence>
<keyword evidence="6" id="KW-0378">Hydrolase</keyword>
<evidence type="ECO:0000256" key="3">
    <source>
        <dbReference type="ARBA" id="ARBA00022989"/>
    </source>
</evidence>
<proteinExistence type="predicted"/>
<dbReference type="PANTHER" id="PTHR30249">
    <property type="entry name" value="PUTATIVE SEROTONIN TRANSPORTER"/>
    <property type="match status" value="1"/>
</dbReference>
<evidence type="ECO:0000313" key="7">
    <source>
        <dbReference type="Proteomes" id="UP000252893"/>
    </source>
</evidence>
<dbReference type="Pfam" id="PF04172">
    <property type="entry name" value="LrgB"/>
    <property type="match status" value="1"/>
</dbReference>
<dbReference type="EMBL" id="QNRH01000010">
    <property type="protein sequence ID" value="RBO91076.1"/>
    <property type="molecule type" value="Genomic_DNA"/>
</dbReference>
<gene>
    <name evidence="6" type="ORF">DFR47_11076</name>
</gene>
<dbReference type="Proteomes" id="UP000252893">
    <property type="component" value="Unassembled WGS sequence"/>
</dbReference>
<evidence type="ECO:0000256" key="5">
    <source>
        <dbReference type="SAM" id="Phobius"/>
    </source>
</evidence>
<organism evidence="6 7">
    <name type="scientific">Pseudochrobactrum asaccharolyticum</name>
    <dbReference type="NCBI Taxonomy" id="354351"/>
    <lineage>
        <taxon>Bacteria</taxon>
        <taxon>Pseudomonadati</taxon>
        <taxon>Pseudomonadota</taxon>
        <taxon>Alphaproteobacteria</taxon>
        <taxon>Hyphomicrobiales</taxon>
        <taxon>Brucellaceae</taxon>
        <taxon>Pseudochrobactrum</taxon>
    </lineage>
</organism>
<name>A0A366DM00_9HYPH</name>
<dbReference type="InterPro" id="IPR007300">
    <property type="entry name" value="CidB/LrgB"/>
</dbReference>
<comment type="subcellular location">
    <subcellularLocation>
        <location evidence="1">Membrane</location>
        <topology evidence="1">Multi-pass membrane protein</topology>
    </subcellularLocation>
</comment>
<reference evidence="6 7" key="1">
    <citation type="submission" date="2018-06" db="EMBL/GenBank/DDBJ databases">
        <title>Genomic Encyclopedia of Type Strains, Phase IV (KMG-IV): sequencing the most valuable type-strain genomes for metagenomic binning, comparative biology and taxonomic classification.</title>
        <authorList>
            <person name="Goeker M."/>
        </authorList>
    </citation>
    <scope>NUCLEOTIDE SEQUENCE [LARGE SCALE GENOMIC DNA]</scope>
    <source>
        <strain evidence="6 7">DSM 25619</strain>
    </source>
</reference>
<evidence type="ECO:0000256" key="2">
    <source>
        <dbReference type="ARBA" id="ARBA00022692"/>
    </source>
</evidence>
<dbReference type="GO" id="GO:0016787">
    <property type="term" value="F:hydrolase activity"/>
    <property type="evidence" value="ECO:0007669"/>
    <property type="project" value="UniProtKB-KW"/>
</dbReference>
<comment type="caution">
    <text evidence="6">The sequence shown here is derived from an EMBL/GenBank/DDBJ whole genome shotgun (WGS) entry which is preliminary data.</text>
</comment>
<keyword evidence="3 5" id="KW-1133">Transmembrane helix</keyword>
<feature type="transmembrane region" description="Helical" evidence="5">
    <location>
        <begin position="68"/>
        <end position="88"/>
    </location>
</feature>
<feature type="transmembrane region" description="Helical" evidence="5">
    <location>
        <begin position="41"/>
        <end position="62"/>
    </location>
</feature>
<dbReference type="RefSeq" id="WP_170137560.1">
    <property type="nucleotide sequence ID" value="NZ_JBHEEG010000011.1"/>
</dbReference>
<evidence type="ECO:0000256" key="1">
    <source>
        <dbReference type="ARBA" id="ARBA00004141"/>
    </source>
</evidence>
<dbReference type="GO" id="GO:0016020">
    <property type="term" value="C:membrane"/>
    <property type="evidence" value="ECO:0007669"/>
    <property type="project" value="UniProtKB-SubCell"/>
</dbReference>